<dbReference type="Proteomes" id="UP000290649">
    <property type="component" value="Unassembled WGS sequence"/>
</dbReference>
<keyword evidence="2" id="KW-1185">Reference proteome</keyword>
<protein>
    <submittedName>
        <fullName evidence="1">Uncharacterized protein</fullName>
    </submittedName>
</protein>
<proteinExistence type="predicted"/>
<evidence type="ECO:0000313" key="2">
    <source>
        <dbReference type="Proteomes" id="UP000290649"/>
    </source>
</evidence>
<reference evidence="1 2" key="1">
    <citation type="journal article" date="2019" name="Int. J. Syst. Evol. Microbiol.">
        <title>Anaerobacillus alkaliphilus sp. nov., a novel alkaliphilic and moderately halophilic bacterium.</title>
        <authorList>
            <person name="Borsodi A.K."/>
            <person name="Aszalos J.M."/>
            <person name="Bihari P."/>
            <person name="Nagy I."/>
            <person name="Schumann P."/>
            <person name="Sproer C."/>
            <person name="Kovacs A.L."/>
            <person name="Boka K."/>
            <person name="Dobosy P."/>
            <person name="Ovari M."/>
            <person name="Szili-Kovacs T."/>
            <person name="Toth E."/>
        </authorList>
    </citation>
    <scope>NUCLEOTIDE SEQUENCE [LARGE SCALE GENOMIC DNA]</scope>
    <source>
        <strain evidence="1 2">B16-10</strain>
    </source>
</reference>
<gene>
    <name evidence="1" type="ORF">DS745_03150</name>
</gene>
<dbReference type="OrthoDB" id="2990454at2"/>
<dbReference type="AlphaFoldDB" id="A0A4Q0VZ24"/>
<dbReference type="RefSeq" id="WP_129076741.1">
    <property type="nucleotide sequence ID" value="NZ_QOUX01000001.1"/>
</dbReference>
<name>A0A4Q0VZ24_9BACI</name>
<dbReference type="EMBL" id="QOUX01000001">
    <property type="protein sequence ID" value="RXJ04396.1"/>
    <property type="molecule type" value="Genomic_DNA"/>
</dbReference>
<organism evidence="1 2">
    <name type="scientific">Anaerobacillus alkaliphilus</name>
    <dbReference type="NCBI Taxonomy" id="1548597"/>
    <lineage>
        <taxon>Bacteria</taxon>
        <taxon>Bacillati</taxon>
        <taxon>Bacillota</taxon>
        <taxon>Bacilli</taxon>
        <taxon>Bacillales</taxon>
        <taxon>Bacillaceae</taxon>
        <taxon>Anaerobacillus</taxon>
    </lineage>
</organism>
<sequence>MRLKKLVIMMPLLLLLLGIFYALLYSSNSNRVFSAIDFNNKVYNSTSLKYEDLSFEARTFISVEEFNNWNTWEDVEKSFSKFNNPNVDADFVTHGAYAVTYSYYHKSIVGYKLSYLKFQR</sequence>
<accession>A0A4Q0VZ24</accession>
<comment type="caution">
    <text evidence="1">The sequence shown here is derived from an EMBL/GenBank/DDBJ whole genome shotgun (WGS) entry which is preliminary data.</text>
</comment>
<evidence type="ECO:0000313" key="1">
    <source>
        <dbReference type="EMBL" id="RXJ04396.1"/>
    </source>
</evidence>